<evidence type="ECO:0000256" key="6">
    <source>
        <dbReference type="ARBA" id="ARBA00023141"/>
    </source>
</evidence>
<evidence type="ECO:0000256" key="7">
    <source>
        <dbReference type="HAMAP-Rule" id="MF_00109"/>
    </source>
</evidence>
<dbReference type="PANTHER" id="PTHR21087:SF16">
    <property type="entry name" value="SHIKIMATE KINASE 1, CHLOROPLASTIC"/>
    <property type="match status" value="1"/>
</dbReference>
<keyword evidence="2 7" id="KW-0808">Transferase</keyword>
<feature type="compositionally biased region" description="Basic and acidic residues" evidence="8">
    <location>
        <begin position="8"/>
        <end position="29"/>
    </location>
</feature>
<evidence type="ECO:0000256" key="8">
    <source>
        <dbReference type="SAM" id="MobiDB-lite"/>
    </source>
</evidence>
<comment type="cofactor">
    <cofactor evidence="7">
        <name>Mg(2+)</name>
        <dbReference type="ChEBI" id="CHEBI:18420"/>
    </cofactor>
    <text evidence="7">Binds 1 Mg(2+) ion per subunit.</text>
</comment>
<dbReference type="Gene3D" id="3.40.50.300">
    <property type="entry name" value="P-loop containing nucleotide triphosphate hydrolases"/>
    <property type="match status" value="1"/>
</dbReference>
<dbReference type="Pfam" id="PF01202">
    <property type="entry name" value="SKI"/>
    <property type="match status" value="1"/>
</dbReference>
<keyword evidence="1 7" id="KW-0028">Amino-acid biosynthesis</keyword>
<evidence type="ECO:0000256" key="2">
    <source>
        <dbReference type="ARBA" id="ARBA00022679"/>
    </source>
</evidence>
<organism evidence="9 10">
    <name type="scientific">Chelatococcus sambhunathii</name>
    <dbReference type="NCBI Taxonomy" id="363953"/>
    <lineage>
        <taxon>Bacteria</taxon>
        <taxon>Pseudomonadati</taxon>
        <taxon>Pseudomonadota</taxon>
        <taxon>Alphaproteobacteria</taxon>
        <taxon>Hyphomicrobiales</taxon>
        <taxon>Chelatococcaceae</taxon>
        <taxon>Chelatococcus</taxon>
    </lineage>
</organism>
<comment type="pathway">
    <text evidence="7">Metabolic intermediate biosynthesis; chorismate biosynthesis; chorismate from D-erythrose 4-phosphate and phosphoenolpyruvate: step 5/7.</text>
</comment>
<feature type="binding site" evidence="7">
    <location>
        <position position="116"/>
    </location>
    <ligand>
        <name>substrate</name>
    </ligand>
</feature>
<comment type="caution">
    <text evidence="7">Lacks conserved residue(s) required for the propagation of feature annotation.</text>
</comment>
<keyword evidence="7" id="KW-0479">Metal-binding</keyword>
<evidence type="ECO:0000256" key="5">
    <source>
        <dbReference type="ARBA" id="ARBA00022840"/>
    </source>
</evidence>
<keyword evidence="10" id="KW-1185">Reference proteome</keyword>
<dbReference type="InterPro" id="IPR031322">
    <property type="entry name" value="Shikimate/glucono_kinase"/>
</dbReference>
<evidence type="ECO:0000256" key="3">
    <source>
        <dbReference type="ARBA" id="ARBA00022741"/>
    </source>
</evidence>
<proteinExistence type="inferred from homology"/>
<dbReference type="InterPro" id="IPR027417">
    <property type="entry name" value="P-loop_NTPase"/>
</dbReference>
<keyword evidence="6 7" id="KW-0057">Aromatic amino acid biosynthesis</keyword>
<keyword evidence="7" id="KW-0460">Magnesium</keyword>
<evidence type="ECO:0000256" key="4">
    <source>
        <dbReference type="ARBA" id="ARBA00022777"/>
    </source>
</evidence>
<comment type="caution">
    <text evidence="9">The sequence shown here is derived from an EMBL/GenBank/DDBJ whole genome shotgun (WGS) entry which is preliminary data.</text>
</comment>
<comment type="catalytic activity">
    <reaction evidence="7">
        <text>shikimate + ATP = 3-phosphoshikimate + ADP + H(+)</text>
        <dbReference type="Rhea" id="RHEA:13121"/>
        <dbReference type="ChEBI" id="CHEBI:15378"/>
        <dbReference type="ChEBI" id="CHEBI:30616"/>
        <dbReference type="ChEBI" id="CHEBI:36208"/>
        <dbReference type="ChEBI" id="CHEBI:145989"/>
        <dbReference type="ChEBI" id="CHEBI:456216"/>
        <dbReference type="EC" id="2.7.1.71"/>
    </reaction>
</comment>
<dbReference type="RefSeq" id="WP_309394838.1">
    <property type="nucleotide sequence ID" value="NZ_JADBEO010000074.1"/>
</dbReference>
<feature type="binding site" evidence="7">
    <location>
        <position position="52"/>
    </location>
    <ligand>
        <name>Mg(2+)</name>
        <dbReference type="ChEBI" id="CHEBI:18420"/>
    </ligand>
</feature>
<feature type="region of interest" description="Disordered" evidence="8">
    <location>
        <begin position="1"/>
        <end position="29"/>
    </location>
</feature>
<keyword evidence="5 7" id="KW-0067">ATP-binding</keyword>
<dbReference type="GO" id="GO:0004765">
    <property type="term" value="F:shikimate kinase activity"/>
    <property type="evidence" value="ECO:0007669"/>
    <property type="project" value="UniProtKB-EC"/>
</dbReference>
<evidence type="ECO:0000256" key="1">
    <source>
        <dbReference type="ARBA" id="ARBA00022605"/>
    </source>
</evidence>
<gene>
    <name evidence="7" type="primary">aroK</name>
    <name evidence="9" type="ORF">IHQ68_19415</name>
</gene>
<comment type="subunit">
    <text evidence="7">Monomer.</text>
</comment>
<feature type="binding site" evidence="7">
    <location>
        <position position="173"/>
    </location>
    <ligand>
        <name>substrate</name>
    </ligand>
</feature>
<protein>
    <recommendedName>
        <fullName evidence="7">Shikimate kinase</fullName>
        <shortName evidence="7">SK</shortName>
        <ecNumber evidence="7">2.7.1.71</ecNumber>
    </recommendedName>
</protein>
<sequence length="214" mass="23093">MAAMQQLDDARTTGEDGARAHRERDPRLAESARAALLGRSVTLVGMMGAGKTSVGRRLAAALDLPFKDADAEIEAAAGMTIPDIFASHGEPSFRSGEARVIARLLDDGQKVLATGGGAWMNPETRERIGQAGVSIWLHAEYDVLLRRVRKRGGRPLLASADPEATLRRLIDERYPTYALADVTIHSRDAPHEQTVADILEALRALGPRAPEEPS</sequence>
<accession>A0ABU1DL40</accession>
<comment type="subcellular location">
    <subcellularLocation>
        <location evidence="7">Cytoplasm</location>
    </subcellularLocation>
</comment>
<dbReference type="PANTHER" id="PTHR21087">
    <property type="entry name" value="SHIKIMATE KINASE"/>
    <property type="match status" value="1"/>
</dbReference>
<feature type="binding site" evidence="7">
    <location>
        <position position="94"/>
    </location>
    <ligand>
        <name>substrate</name>
    </ligand>
</feature>
<evidence type="ECO:0000313" key="10">
    <source>
        <dbReference type="Proteomes" id="UP001181622"/>
    </source>
</evidence>
<keyword evidence="4 7" id="KW-0418">Kinase</keyword>
<reference evidence="9" key="1">
    <citation type="submission" date="2020-10" db="EMBL/GenBank/DDBJ databases">
        <authorList>
            <person name="Abbas A."/>
            <person name="Razzaq R."/>
            <person name="Waqas M."/>
            <person name="Abbas N."/>
            <person name="Nielsen T.K."/>
            <person name="Hansen L.H."/>
            <person name="Hussain S."/>
            <person name="Shahid M."/>
        </authorList>
    </citation>
    <scope>NUCLEOTIDE SEQUENCE</scope>
    <source>
        <strain evidence="9">S14</strain>
    </source>
</reference>
<dbReference type="PRINTS" id="PR01100">
    <property type="entry name" value="SHIKIMTKNASE"/>
</dbReference>
<name>A0ABU1DL40_9HYPH</name>
<dbReference type="EMBL" id="JADBEO010000074">
    <property type="protein sequence ID" value="MDR4308796.1"/>
    <property type="molecule type" value="Genomic_DNA"/>
</dbReference>
<dbReference type="SUPFAM" id="SSF52540">
    <property type="entry name" value="P-loop containing nucleoside triphosphate hydrolases"/>
    <property type="match status" value="1"/>
</dbReference>
<feature type="binding site" evidence="7">
    <location>
        <position position="154"/>
    </location>
    <ligand>
        <name>ATP</name>
        <dbReference type="ChEBI" id="CHEBI:30616"/>
    </ligand>
</feature>
<evidence type="ECO:0000313" key="9">
    <source>
        <dbReference type="EMBL" id="MDR4308796.1"/>
    </source>
</evidence>
<feature type="binding site" evidence="7">
    <location>
        <begin position="48"/>
        <end position="53"/>
    </location>
    <ligand>
        <name>ATP</name>
        <dbReference type="ChEBI" id="CHEBI:30616"/>
    </ligand>
</feature>
<feature type="binding site" evidence="7">
    <location>
        <position position="70"/>
    </location>
    <ligand>
        <name>substrate</name>
    </ligand>
</feature>
<keyword evidence="3 7" id="KW-0547">Nucleotide-binding</keyword>
<dbReference type="NCBIfam" id="NF010552">
    <property type="entry name" value="PRK13946.1"/>
    <property type="match status" value="1"/>
</dbReference>
<dbReference type="InterPro" id="IPR000623">
    <property type="entry name" value="Shikimate_kinase/TSH1"/>
</dbReference>
<dbReference type="Proteomes" id="UP001181622">
    <property type="component" value="Unassembled WGS sequence"/>
</dbReference>
<dbReference type="HAMAP" id="MF_00109">
    <property type="entry name" value="Shikimate_kinase"/>
    <property type="match status" value="1"/>
</dbReference>
<comment type="similarity">
    <text evidence="7">Belongs to the shikimate kinase family.</text>
</comment>
<dbReference type="CDD" id="cd00464">
    <property type="entry name" value="SK"/>
    <property type="match status" value="1"/>
</dbReference>
<dbReference type="EC" id="2.7.1.71" evidence="7"/>
<comment type="function">
    <text evidence="7">Catalyzes the specific phosphorylation of the 3-hydroxyl group of shikimic acid using ATP as a cosubstrate.</text>
</comment>
<keyword evidence="7" id="KW-0963">Cytoplasm</keyword>